<protein>
    <recommendedName>
        <fullName evidence="4">Major facilitator superfamily (MFS) profile domain-containing protein</fullName>
    </recommendedName>
</protein>
<evidence type="ECO:0000256" key="1">
    <source>
        <dbReference type="SAM" id="Phobius"/>
    </source>
</evidence>
<dbReference type="EMBL" id="JQCD01000031">
    <property type="protein sequence ID" value="KRN76078.1"/>
    <property type="molecule type" value="Genomic_DNA"/>
</dbReference>
<dbReference type="AlphaFoldDB" id="A0A0R2JFC9"/>
<proteinExistence type="predicted"/>
<sequence>MFNWLLASPDATERVPEDKIDSTYKKKQIGVLVATSFSYIAYYIIRLVFTTEQGAIMKEYGFQLHKLD</sequence>
<keyword evidence="1" id="KW-0472">Membrane</keyword>
<evidence type="ECO:0008006" key="4">
    <source>
        <dbReference type="Google" id="ProtNLM"/>
    </source>
</evidence>
<dbReference type="STRING" id="1620.IV67_GL001129"/>
<organism evidence="2 3">
    <name type="scientific">Weissella minor</name>
    <dbReference type="NCBI Taxonomy" id="1620"/>
    <lineage>
        <taxon>Bacteria</taxon>
        <taxon>Bacillati</taxon>
        <taxon>Bacillota</taxon>
        <taxon>Bacilli</taxon>
        <taxon>Lactobacillales</taxon>
        <taxon>Lactobacillaceae</taxon>
        <taxon>Weissella</taxon>
    </lineage>
</organism>
<keyword evidence="1" id="KW-0812">Transmembrane</keyword>
<name>A0A0R2JFC9_9LACO</name>
<keyword evidence="1" id="KW-1133">Transmembrane helix</keyword>
<evidence type="ECO:0000313" key="3">
    <source>
        <dbReference type="Proteomes" id="UP000051673"/>
    </source>
</evidence>
<feature type="transmembrane region" description="Helical" evidence="1">
    <location>
        <begin position="29"/>
        <end position="49"/>
    </location>
</feature>
<gene>
    <name evidence="2" type="ORF">IV67_GL001129</name>
</gene>
<evidence type="ECO:0000313" key="2">
    <source>
        <dbReference type="EMBL" id="KRN76078.1"/>
    </source>
</evidence>
<reference evidence="2 3" key="1">
    <citation type="journal article" date="2015" name="Genome Announc.">
        <title>Expanding the biotechnology potential of lactobacilli through comparative genomics of 213 strains and associated genera.</title>
        <authorList>
            <person name="Sun Z."/>
            <person name="Harris H.M."/>
            <person name="McCann A."/>
            <person name="Guo C."/>
            <person name="Argimon S."/>
            <person name="Zhang W."/>
            <person name="Yang X."/>
            <person name="Jeffery I.B."/>
            <person name="Cooney J.C."/>
            <person name="Kagawa T.F."/>
            <person name="Liu W."/>
            <person name="Song Y."/>
            <person name="Salvetti E."/>
            <person name="Wrobel A."/>
            <person name="Rasinkangas P."/>
            <person name="Parkhill J."/>
            <person name="Rea M.C."/>
            <person name="O'Sullivan O."/>
            <person name="Ritari J."/>
            <person name="Douillard F.P."/>
            <person name="Paul Ross R."/>
            <person name="Yang R."/>
            <person name="Briner A.E."/>
            <person name="Felis G.E."/>
            <person name="de Vos W.M."/>
            <person name="Barrangou R."/>
            <person name="Klaenhammer T.R."/>
            <person name="Caufield P.W."/>
            <person name="Cui Y."/>
            <person name="Zhang H."/>
            <person name="O'Toole P.W."/>
        </authorList>
    </citation>
    <scope>NUCLEOTIDE SEQUENCE [LARGE SCALE GENOMIC DNA]</scope>
    <source>
        <strain evidence="2 3">DSM 20014</strain>
    </source>
</reference>
<keyword evidence="3" id="KW-1185">Reference proteome</keyword>
<dbReference type="PATRIC" id="fig|1620.3.peg.1143"/>
<accession>A0A0R2JFC9</accession>
<comment type="caution">
    <text evidence="2">The sequence shown here is derived from an EMBL/GenBank/DDBJ whole genome shotgun (WGS) entry which is preliminary data.</text>
</comment>
<dbReference type="Proteomes" id="UP000051673">
    <property type="component" value="Unassembled WGS sequence"/>
</dbReference>